<sequence>MEGSCTCIYIRQMCYRLGLIEVQMQGHKIYQVTATIAGGLSCNSDSFKLNVSRTARIVHDIKFSLLTLILQLPGGNLLFSISMATTFTMRTHMGHSSMSVSDFTKATADRHCVSKRRRSG</sequence>
<organism evidence="1 2">
    <name type="scientific">Glossina pallidipes</name>
    <name type="common">Tsetse fly</name>
    <dbReference type="NCBI Taxonomy" id="7398"/>
    <lineage>
        <taxon>Eukaryota</taxon>
        <taxon>Metazoa</taxon>
        <taxon>Ecdysozoa</taxon>
        <taxon>Arthropoda</taxon>
        <taxon>Hexapoda</taxon>
        <taxon>Insecta</taxon>
        <taxon>Pterygota</taxon>
        <taxon>Neoptera</taxon>
        <taxon>Endopterygota</taxon>
        <taxon>Diptera</taxon>
        <taxon>Brachycera</taxon>
        <taxon>Muscomorpha</taxon>
        <taxon>Hippoboscoidea</taxon>
        <taxon>Glossinidae</taxon>
        <taxon>Glossina</taxon>
    </lineage>
</organism>
<reference evidence="1" key="2">
    <citation type="submission" date="2020-05" db="UniProtKB">
        <authorList>
            <consortium name="EnsemblMetazoa"/>
        </authorList>
    </citation>
    <scope>IDENTIFICATION</scope>
    <source>
        <strain evidence="1">IAEA</strain>
    </source>
</reference>
<dbReference type="AlphaFoldDB" id="A0A1A9ZUX8"/>
<protein>
    <submittedName>
        <fullName evidence="1">Uncharacterized protein</fullName>
    </submittedName>
</protein>
<proteinExistence type="predicted"/>
<evidence type="ECO:0000313" key="2">
    <source>
        <dbReference type="Proteomes" id="UP000092445"/>
    </source>
</evidence>
<accession>A0A1A9ZUX8</accession>
<evidence type="ECO:0000313" key="1">
    <source>
        <dbReference type="EnsemblMetazoa" id="GPAI025861-PA"/>
    </source>
</evidence>
<dbReference type="VEuPathDB" id="VectorBase:GPAI025861"/>
<dbReference type="Proteomes" id="UP000092445">
    <property type="component" value="Unassembled WGS sequence"/>
</dbReference>
<name>A0A1A9ZUX8_GLOPL</name>
<keyword evidence="2" id="KW-1185">Reference proteome</keyword>
<dbReference type="EnsemblMetazoa" id="GPAI025861-RA">
    <property type="protein sequence ID" value="GPAI025861-PA"/>
    <property type="gene ID" value="GPAI025861"/>
</dbReference>
<reference evidence="2" key="1">
    <citation type="submission" date="2014-03" db="EMBL/GenBank/DDBJ databases">
        <authorList>
            <person name="Aksoy S."/>
            <person name="Warren W."/>
            <person name="Wilson R.K."/>
        </authorList>
    </citation>
    <scope>NUCLEOTIDE SEQUENCE [LARGE SCALE GENOMIC DNA]</scope>
    <source>
        <strain evidence="2">IAEA</strain>
    </source>
</reference>